<dbReference type="Pfam" id="PF16653">
    <property type="entry name" value="Sacchrp_dh_C"/>
    <property type="match status" value="1"/>
</dbReference>
<keyword evidence="5" id="KW-1185">Reference proteome</keyword>
<sequence>MAQRTTYMQESVMKSIAVLGLGKVGALAAQLLVDSDFTVVGVDMNANPEDHGYDVRKIDVTDAAALGALFGDVDAVLSCLPYHLNIGVSDVAHAAGIHYFDLTEDVPTTNHVRKLAETSKGLMAPQCGLAPGFVGIVGANLIEQFDECRSCRMRVGALPQNPTGLMGYAFNWSPEGVVNEYLNDCEVIEGGERKMVSAMEWREKIFIGGLELEAFTTSGGLGTMCETYLGRVANMDYKTMRYPGHFDLMNFFFHELLMREDRQKAGEILINAKPPVDEDIVYVHVAAEGFIDGKLSRKEFVGGYKPLMIAGKSRTAIAWTTAGSVVAVIEMVREGKLPSSGFLKQEDISLSALMETRTGSFYTR</sequence>
<evidence type="ECO:0000259" key="3">
    <source>
        <dbReference type="Pfam" id="PF16653"/>
    </source>
</evidence>
<dbReference type="PANTHER" id="PTHR11133">
    <property type="entry name" value="SACCHAROPINE DEHYDROGENASE"/>
    <property type="match status" value="1"/>
</dbReference>
<dbReference type="InterPro" id="IPR005097">
    <property type="entry name" value="Sacchrp_dh_NADP-bd"/>
</dbReference>
<evidence type="ECO:0000313" key="5">
    <source>
        <dbReference type="Proteomes" id="UP000634004"/>
    </source>
</evidence>
<feature type="domain" description="Saccharopine dehydrogenase-like C-terminal" evidence="3">
    <location>
        <begin position="128"/>
        <end position="348"/>
    </location>
</feature>
<dbReference type="PANTHER" id="PTHR11133:SF22">
    <property type="entry name" value="ALPHA-AMINOADIPIC SEMIALDEHYDE SYNTHASE, MITOCHONDRIAL"/>
    <property type="match status" value="1"/>
</dbReference>
<dbReference type="Pfam" id="PF03435">
    <property type="entry name" value="Sacchrp_dh_NADP"/>
    <property type="match status" value="1"/>
</dbReference>
<dbReference type="Gene3D" id="3.40.50.720">
    <property type="entry name" value="NAD(P)-binding Rossmann-like Domain"/>
    <property type="match status" value="1"/>
</dbReference>
<dbReference type="Proteomes" id="UP000634004">
    <property type="component" value="Unassembled WGS sequence"/>
</dbReference>
<reference evidence="4" key="1">
    <citation type="journal article" date="2014" name="Int. J. Syst. Evol. Microbiol.">
        <title>Complete genome sequence of Corynebacterium casei LMG S-19264T (=DSM 44701T), isolated from a smear-ripened cheese.</title>
        <authorList>
            <consortium name="US DOE Joint Genome Institute (JGI-PGF)"/>
            <person name="Walter F."/>
            <person name="Albersmeier A."/>
            <person name="Kalinowski J."/>
            <person name="Ruckert C."/>
        </authorList>
    </citation>
    <scope>NUCLEOTIDE SEQUENCE</scope>
    <source>
        <strain evidence="4">KCTC 32513</strain>
    </source>
</reference>
<evidence type="ECO:0000313" key="4">
    <source>
        <dbReference type="EMBL" id="GHA92809.1"/>
    </source>
</evidence>
<proteinExistence type="predicted"/>
<dbReference type="InterPro" id="IPR051168">
    <property type="entry name" value="AASS"/>
</dbReference>
<dbReference type="GO" id="GO:0016491">
    <property type="term" value="F:oxidoreductase activity"/>
    <property type="evidence" value="ECO:0007669"/>
    <property type="project" value="UniProtKB-KW"/>
</dbReference>
<dbReference type="Gene3D" id="3.30.360.10">
    <property type="entry name" value="Dihydrodipicolinate Reductase, domain 2"/>
    <property type="match status" value="1"/>
</dbReference>
<protein>
    <submittedName>
        <fullName evidence="4">Saccharopine dehydrogenase</fullName>
    </submittedName>
</protein>
<dbReference type="InterPro" id="IPR036291">
    <property type="entry name" value="NAD(P)-bd_dom_sf"/>
</dbReference>
<organism evidence="4 5">
    <name type="scientific">Algimonas arctica</name>
    <dbReference type="NCBI Taxonomy" id="1479486"/>
    <lineage>
        <taxon>Bacteria</taxon>
        <taxon>Pseudomonadati</taxon>
        <taxon>Pseudomonadota</taxon>
        <taxon>Alphaproteobacteria</taxon>
        <taxon>Maricaulales</taxon>
        <taxon>Robiginitomaculaceae</taxon>
        <taxon>Algimonas</taxon>
    </lineage>
</organism>
<reference evidence="4" key="2">
    <citation type="submission" date="2020-09" db="EMBL/GenBank/DDBJ databases">
        <authorList>
            <person name="Sun Q."/>
            <person name="Kim S."/>
        </authorList>
    </citation>
    <scope>NUCLEOTIDE SEQUENCE</scope>
    <source>
        <strain evidence="4">KCTC 32513</strain>
    </source>
</reference>
<dbReference type="SUPFAM" id="SSF55347">
    <property type="entry name" value="Glyceraldehyde-3-phosphate dehydrogenase-like, C-terminal domain"/>
    <property type="match status" value="1"/>
</dbReference>
<dbReference type="InterPro" id="IPR032095">
    <property type="entry name" value="Sacchrp_dh-like_C"/>
</dbReference>
<evidence type="ECO:0000256" key="1">
    <source>
        <dbReference type="ARBA" id="ARBA00023002"/>
    </source>
</evidence>
<evidence type="ECO:0000259" key="2">
    <source>
        <dbReference type="Pfam" id="PF03435"/>
    </source>
</evidence>
<comment type="caution">
    <text evidence="4">The sequence shown here is derived from an EMBL/GenBank/DDBJ whole genome shotgun (WGS) entry which is preliminary data.</text>
</comment>
<name>A0A8J3G290_9PROT</name>
<feature type="domain" description="Saccharopine dehydrogenase NADP binding" evidence="2">
    <location>
        <begin position="16"/>
        <end position="106"/>
    </location>
</feature>
<keyword evidence="1" id="KW-0560">Oxidoreductase</keyword>
<accession>A0A8J3G290</accession>
<gene>
    <name evidence="4" type="ORF">GCM10009069_14810</name>
</gene>
<dbReference type="AlphaFoldDB" id="A0A8J3G290"/>
<dbReference type="SUPFAM" id="SSF51735">
    <property type="entry name" value="NAD(P)-binding Rossmann-fold domains"/>
    <property type="match status" value="1"/>
</dbReference>
<dbReference type="EMBL" id="BMZH01000005">
    <property type="protein sequence ID" value="GHA92809.1"/>
    <property type="molecule type" value="Genomic_DNA"/>
</dbReference>